<dbReference type="InterPro" id="IPR053156">
    <property type="entry name" value="T6SS_TssM-like"/>
</dbReference>
<sequence length="344" mass="37186">MSALSHSFWLLTAVSAVAFALLWWGTLGRRRSQRLRTLRGLLAKSDIDDADTALAALPQALQEADAADISKPWLMFIGNAAANLPGLLAIEAQPWIFWQAQVRPEMAAIALGPAAVSNGVAGQRARGLWLRALMALAEQRPALPLNGIVVCVEARELLQPPQGVAPLAERLQRVLRETTQLLELRLPVYVVVTGIERLAGHVEVCEVLSPEVLAQALGHRLPEPGLEPDAPAAAAGERFDALFAPMSTRLRALGAGLLQEHPDAPAVRLASHQWVEQLIALAPGLRELVAKLFEPTGNAETAFFWRGLYLTGASSPQSQAAFSSDLLHRFLPADQSLARLHRAF</sequence>
<feature type="transmembrane region" description="Helical" evidence="1">
    <location>
        <begin position="6"/>
        <end position="27"/>
    </location>
</feature>
<gene>
    <name evidence="3" type="ORF">WKW79_25060</name>
</gene>
<dbReference type="PANTHER" id="PTHR36153:SF1">
    <property type="entry name" value="TYPE VI SECRETION SYSTEM COMPONENT TSSM1"/>
    <property type="match status" value="1"/>
</dbReference>
<protein>
    <submittedName>
        <fullName evidence="3">Type VI secretion system protein</fullName>
    </submittedName>
</protein>
<comment type="caution">
    <text evidence="3">The sequence shown here is derived from an EMBL/GenBank/DDBJ whole genome shotgun (WGS) entry which is preliminary data.</text>
</comment>
<keyword evidence="4" id="KW-1185">Reference proteome</keyword>
<evidence type="ECO:0000313" key="3">
    <source>
        <dbReference type="EMBL" id="MEJ8857863.1"/>
    </source>
</evidence>
<proteinExistence type="predicted"/>
<accession>A0ABU8XDJ6</accession>
<keyword evidence="1" id="KW-0472">Membrane</keyword>
<name>A0ABU8XDJ6_9BURK</name>
<reference evidence="3 4" key="1">
    <citation type="submission" date="2024-03" db="EMBL/GenBank/DDBJ databases">
        <title>Novel species of the genus Variovorax.</title>
        <authorList>
            <person name="Liu Q."/>
            <person name="Xin Y.-H."/>
        </authorList>
    </citation>
    <scope>NUCLEOTIDE SEQUENCE [LARGE SCALE GENOMIC DNA]</scope>
    <source>
        <strain evidence="3 4">KACC 18901</strain>
    </source>
</reference>
<dbReference type="InterPro" id="IPR025743">
    <property type="entry name" value="TssM1_N"/>
</dbReference>
<dbReference type="Proteomes" id="UP001367030">
    <property type="component" value="Unassembled WGS sequence"/>
</dbReference>
<keyword evidence="1" id="KW-0812">Transmembrane</keyword>
<dbReference type="RefSeq" id="WP_340337932.1">
    <property type="nucleotide sequence ID" value="NZ_JBBKZS010000013.1"/>
</dbReference>
<feature type="domain" description="Type VI secretion system component TssM1 N-terminal" evidence="2">
    <location>
        <begin position="124"/>
        <end position="316"/>
    </location>
</feature>
<evidence type="ECO:0000256" key="1">
    <source>
        <dbReference type="SAM" id="Phobius"/>
    </source>
</evidence>
<organism evidence="3 4">
    <name type="scientific">Variovorax robiniae</name>
    <dbReference type="NCBI Taxonomy" id="1836199"/>
    <lineage>
        <taxon>Bacteria</taxon>
        <taxon>Pseudomonadati</taxon>
        <taxon>Pseudomonadota</taxon>
        <taxon>Betaproteobacteria</taxon>
        <taxon>Burkholderiales</taxon>
        <taxon>Comamonadaceae</taxon>
        <taxon>Variovorax</taxon>
    </lineage>
</organism>
<dbReference type="EMBL" id="JBBKZS010000013">
    <property type="protein sequence ID" value="MEJ8857863.1"/>
    <property type="molecule type" value="Genomic_DNA"/>
</dbReference>
<evidence type="ECO:0000313" key="4">
    <source>
        <dbReference type="Proteomes" id="UP001367030"/>
    </source>
</evidence>
<keyword evidence="1" id="KW-1133">Transmembrane helix</keyword>
<dbReference type="PANTHER" id="PTHR36153">
    <property type="entry name" value="INNER MEMBRANE PROTEIN-RELATED"/>
    <property type="match status" value="1"/>
</dbReference>
<dbReference type="Pfam" id="PF14331">
    <property type="entry name" value="IcmF-related_N"/>
    <property type="match status" value="1"/>
</dbReference>
<evidence type="ECO:0000259" key="2">
    <source>
        <dbReference type="Pfam" id="PF14331"/>
    </source>
</evidence>